<dbReference type="Pfam" id="PF13083">
    <property type="entry name" value="KH_KhpA-B"/>
    <property type="match status" value="1"/>
</dbReference>
<dbReference type="InterPro" id="IPR034079">
    <property type="entry name" value="R3H_KhpB"/>
</dbReference>
<dbReference type="HAMAP" id="MF_00867">
    <property type="entry name" value="KhpB"/>
    <property type="match status" value="1"/>
</dbReference>
<feature type="compositionally biased region" description="Basic and acidic residues" evidence="7">
    <location>
        <begin position="62"/>
        <end position="83"/>
    </location>
</feature>
<dbReference type="GO" id="GO:0071555">
    <property type="term" value="P:cell wall organization"/>
    <property type="evidence" value="ECO:0007669"/>
    <property type="project" value="UniProtKB-KW"/>
</dbReference>
<dbReference type="SMART" id="SM00393">
    <property type="entry name" value="R3H"/>
    <property type="match status" value="1"/>
</dbReference>
<dbReference type="Pfam" id="PF14804">
    <property type="entry name" value="Jag_N"/>
    <property type="match status" value="1"/>
</dbReference>
<feature type="compositionally biased region" description="Basic and acidic residues" evidence="7">
    <location>
        <begin position="269"/>
        <end position="290"/>
    </location>
</feature>
<evidence type="ECO:0000256" key="2">
    <source>
        <dbReference type="ARBA" id="ARBA00022884"/>
    </source>
</evidence>
<keyword evidence="4 6" id="KW-0143">Chaperone</keyword>
<comment type="domain">
    <text evidence="6">Has an N-terminal Jag-N domain and 2 RNA-binding domains (KH and R3H).</text>
</comment>
<feature type="domain" description="R3H" evidence="8">
    <location>
        <begin position="174"/>
        <end position="240"/>
    </location>
</feature>
<dbReference type="SUPFAM" id="SSF82708">
    <property type="entry name" value="R3H domain"/>
    <property type="match status" value="1"/>
</dbReference>
<comment type="subcellular location">
    <subcellularLocation>
        <location evidence="6">Cytoplasm</location>
    </subcellularLocation>
</comment>
<dbReference type="InterPro" id="IPR038008">
    <property type="entry name" value="Jag_KH"/>
</dbReference>
<keyword evidence="3 6" id="KW-0133">Cell shape</keyword>
<name>A0A9D1H3Y7_9FIRM</name>
<dbReference type="InterPro" id="IPR001374">
    <property type="entry name" value="R3H_dom"/>
</dbReference>
<dbReference type="InterPro" id="IPR039247">
    <property type="entry name" value="KhpB"/>
</dbReference>
<comment type="caution">
    <text evidence="9">The sequence shown here is derived from an EMBL/GenBank/DDBJ whole genome shotgun (WGS) entry which is preliminary data.</text>
</comment>
<dbReference type="SMART" id="SM01245">
    <property type="entry name" value="Jag_N"/>
    <property type="match status" value="1"/>
</dbReference>
<keyword evidence="5 6" id="KW-0961">Cell wall biogenesis/degradation</keyword>
<dbReference type="Gene3D" id="3.30.300.20">
    <property type="match status" value="1"/>
</dbReference>
<comment type="caution">
    <text evidence="6">Lacks conserved residue(s) required for the propagation of feature annotation.</text>
</comment>
<gene>
    <name evidence="6" type="primary">khpB</name>
    <name evidence="6" type="synonym">eloR</name>
    <name evidence="9" type="ORF">IAA60_08515</name>
</gene>
<dbReference type="AlphaFoldDB" id="A0A9D1H3Y7"/>
<dbReference type="PANTHER" id="PTHR35800">
    <property type="entry name" value="PROTEIN JAG"/>
    <property type="match status" value="1"/>
</dbReference>
<dbReference type="Gene3D" id="3.30.30.80">
    <property type="entry name" value="probable RNA-binding protein from clostridium symbiosum atcc 14940"/>
    <property type="match status" value="1"/>
</dbReference>
<evidence type="ECO:0000259" key="8">
    <source>
        <dbReference type="PROSITE" id="PS51061"/>
    </source>
</evidence>
<feature type="compositionally biased region" description="Basic residues" evidence="7">
    <location>
        <begin position="242"/>
        <end position="255"/>
    </location>
</feature>
<dbReference type="Proteomes" id="UP000824165">
    <property type="component" value="Unassembled WGS sequence"/>
</dbReference>
<dbReference type="NCBIfam" id="NF041568">
    <property type="entry name" value="Jag_EloR"/>
    <property type="match status" value="1"/>
</dbReference>
<evidence type="ECO:0000256" key="3">
    <source>
        <dbReference type="ARBA" id="ARBA00022960"/>
    </source>
</evidence>
<dbReference type="InterPro" id="IPR032782">
    <property type="entry name" value="KhpB_N"/>
</dbReference>
<dbReference type="Gene3D" id="3.30.1370.50">
    <property type="entry name" value="R3H-like domain"/>
    <property type="match status" value="1"/>
</dbReference>
<evidence type="ECO:0000256" key="5">
    <source>
        <dbReference type="ARBA" id="ARBA00023316"/>
    </source>
</evidence>
<dbReference type="GO" id="GO:0008360">
    <property type="term" value="P:regulation of cell shape"/>
    <property type="evidence" value="ECO:0007669"/>
    <property type="project" value="UniProtKB-KW"/>
</dbReference>
<dbReference type="GO" id="GO:0009252">
    <property type="term" value="P:peptidoglycan biosynthetic process"/>
    <property type="evidence" value="ECO:0007669"/>
    <property type="project" value="UniProtKB-UniRule"/>
</dbReference>
<dbReference type="PROSITE" id="PS50084">
    <property type="entry name" value="KH_TYPE_1"/>
    <property type="match status" value="1"/>
</dbReference>
<dbReference type="InterPro" id="IPR038247">
    <property type="entry name" value="Jag_N_dom_sf"/>
</dbReference>
<dbReference type="GO" id="GO:0005737">
    <property type="term" value="C:cytoplasm"/>
    <property type="evidence" value="ECO:0007669"/>
    <property type="project" value="UniProtKB-SubCell"/>
</dbReference>
<dbReference type="InterPro" id="IPR015946">
    <property type="entry name" value="KH_dom-like_a/b"/>
</dbReference>
<organism evidence="9 10">
    <name type="scientific">Candidatus Ornithomonoglobus intestinigallinarum</name>
    <dbReference type="NCBI Taxonomy" id="2840894"/>
    <lineage>
        <taxon>Bacteria</taxon>
        <taxon>Bacillati</taxon>
        <taxon>Bacillota</taxon>
        <taxon>Clostridia</taxon>
        <taxon>Candidatus Ornithomonoglobus</taxon>
    </lineage>
</organism>
<comment type="subunit">
    <text evidence="6">Forms a complex with KhpA.</text>
</comment>
<accession>A0A9D1H3Y7</accession>
<evidence type="ECO:0000256" key="7">
    <source>
        <dbReference type="SAM" id="MobiDB-lite"/>
    </source>
</evidence>
<dbReference type="EMBL" id="DVLU01000090">
    <property type="protein sequence ID" value="HIT85925.1"/>
    <property type="molecule type" value="Genomic_DNA"/>
</dbReference>
<reference evidence="9" key="1">
    <citation type="submission" date="2020-10" db="EMBL/GenBank/DDBJ databases">
        <authorList>
            <person name="Gilroy R."/>
        </authorList>
    </citation>
    <scope>NUCLEOTIDE SEQUENCE</scope>
    <source>
        <strain evidence="9">CHK181-108</strain>
    </source>
</reference>
<protein>
    <recommendedName>
        <fullName evidence="6">RNA-binding protein KhpB</fullName>
    </recommendedName>
    <alternativeName>
        <fullName evidence="6">RNA-binding protein EloR</fullName>
    </alternativeName>
</protein>
<evidence type="ECO:0000313" key="10">
    <source>
        <dbReference type="Proteomes" id="UP000824165"/>
    </source>
</evidence>
<dbReference type="PROSITE" id="PS51061">
    <property type="entry name" value="R3H"/>
    <property type="match status" value="1"/>
</dbReference>
<dbReference type="CDD" id="cd02414">
    <property type="entry name" value="KH-II_Jag"/>
    <property type="match status" value="1"/>
</dbReference>
<dbReference type="CDD" id="cd02644">
    <property type="entry name" value="R3H_jag"/>
    <property type="match status" value="1"/>
</dbReference>
<comment type="similarity">
    <text evidence="6">Belongs to the KhpB RNA-binding protein family.</text>
</comment>
<evidence type="ECO:0000313" key="9">
    <source>
        <dbReference type="EMBL" id="HIT85925.1"/>
    </source>
</evidence>
<keyword evidence="1 6" id="KW-0963">Cytoplasm</keyword>
<dbReference type="PANTHER" id="PTHR35800:SF1">
    <property type="entry name" value="RNA-BINDING PROTEIN KHPB"/>
    <property type="match status" value="1"/>
</dbReference>
<evidence type="ECO:0000256" key="1">
    <source>
        <dbReference type="ARBA" id="ARBA00022490"/>
    </source>
</evidence>
<feature type="region of interest" description="Disordered" evidence="7">
    <location>
        <begin position="240"/>
        <end position="299"/>
    </location>
</feature>
<feature type="region of interest" description="Disordered" evidence="7">
    <location>
        <begin position="52"/>
        <end position="91"/>
    </location>
</feature>
<comment type="function">
    <text evidence="6">A probable RNA chaperone. Forms a complex with KhpA which binds to cellular RNA and controls its expression. Plays a role in peptidoglycan (PG) homeostasis and cell length regulation.</text>
</comment>
<proteinExistence type="inferred from homology"/>
<evidence type="ECO:0000256" key="6">
    <source>
        <dbReference type="HAMAP-Rule" id="MF_00867"/>
    </source>
</evidence>
<dbReference type="GO" id="GO:0003723">
    <property type="term" value="F:RNA binding"/>
    <property type="evidence" value="ECO:0007669"/>
    <property type="project" value="UniProtKB-UniRule"/>
</dbReference>
<sequence>MEKRGKSVESAIEEALKELNASIDEVDIEIIEEGAKGFLGIGAKEAVVRVTPKSGEASPVKAEPKAAPEAAEDKGAEAAHEAARTSVQDGGFDPAAAAESFLKDIFEAMRLDVDMTAELNGDTVAITLSGENMGIVIGKRGDTLDSLQYLTSLVVNRHSDGYIKITIDTENYRAKREEALLALSDRIAAKVEKTGKKFTLEPMNPYERRIIHANLQDNPAVTTYSIGQEPFRKVVIASKNPKPFRKNGGRRKPKRAYGDKNARGGYRNRTADHKPQKKAVQDELAPEKKGSYTTTYKADFKPQQHKAQYASFEEYLAAQEEAKKGGSTE</sequence>
<reference evidence="9" key="2">
    <citation type="journal article" date="2021" name="PeerJ">
        <title>Extensive microbial diversity within the chicken gut microbiome revealed by metagenomics and culture.</title>
        <authorList>
            <person name="Gilroy R."/>
            <person name="Ravi A."/>
            <person name="Getino M."/>
            <person name="Pursley I."/>
            <person name="Horton D.L."/>
            <person name="Alikhan N.F."/>
            <person name="Baker D."/>
            <person name="Gharbi K."/>
            <person name="Hall N."/>
            <person name="Watson M."/>
            <person name="Adriaenssens E.M."/>
            <person name="Foster-Nyarko E."/>
            <person name="Jarju S."/>
            <person name="Secka A."/>
            <person name="Antonio M."/>
            <person name="Oren A."/>
            <person name="Chaudhuri R.R."/>
            <person name="La Ragione R."/>
            <person name="Hildebrand F."/>
            <person name="Pallen M.J."/>
        </authorList>
    </citation>
    <scope>NUCLEOTIDE SEQUENCE</scope>
    <source>
        <strain evidence="9">CHK181-108</strain>
    </source>
</reference>
<dbReference type="InterPro" id="IPR036867">
    <property type="entry name" value="R3H_dom_sf"/>
</dbReference>
<evidence type="ECO:0000256" key="4">
    <source>
        <dbReference type="ARBA" id="ARBA00023186"/>
    </source>
</evidence>
<dbReference type="Pfam" id="PF01424">
    <property type="entry name" value="R3H"/>
    <property type="match status" value="1"/>
</dbReference>
<keyword evidence="2 6" id="KW-0694">RNA-binding</keyword>